<proteinExistence type="predicted"/>
<evidence type="ECO:0000313" key="1">
    <source>
        <dbReference type="EMBL" id="MEQ2363891.1"/>
    </source>
</evidence>
<accession>A0ABV1B0K2</accession>
<protein>
    <recommendedName>
        <fullName evidence="3">Phage protein, HK97 gp10 family</fullName>
    </recommendedName>
</protein>
<dbReference type="EMBL" id="JBBMEK010000014">
    <property type="protein sequence ID" value="MEQ2363891.1"/>
    <property type="molecule type" value="Genomic_DNA"/>
</dbReference>
<sequence>MANEFYIEKEDAARLQEKFRQFPGDVEKAVNDVLHQIGGPLIIQNIKSYMPASGRKPWRGKASPAKSSKSLSHINSNLAVEVNATKKYKYLYFPNDGSNTIHHHGGKWFMERGVEKSEEKIVDAICDRLEDAINV</sequence>
<comment type="caution">
    <text evidence="1">The sequence shown here is derived from an EMBL/GenBank/DDBJ whole genome shotgun (WGS) entry which is preliminary data.</text>
</comment>
<evidence type="ECO:0008006" key="3">
    <source>
        <dbReference type="Google" id="ProtNLM"/>
    </source>
</evidence>
<reference evidence="1 2" key="1">
    <citation type="submission" date="2024-03" db="EMBL/GenBank/DDBJ databases">
        <title>Human intestinal bacterial collection.</title>
        <authorList>
            <person name="Pauvert C."/>
            <person name="Hitch T.C.A."/>
            <person name="Clavel T."/>
        </authorList>
    </citation>
    <scope>NUCLEOTIDE SEQUENCE [LARGE SCALE GENOMIC DNA]</scope>
    <source>
        <strain evidence="1 2">CLA-AA-H190</strain>
    </source>
</reference>
<dbReference type="Proteomes" id="UP001469749">
    <property type="component" value="Unassembled WGS sequence"/>
</dbReference>
<gene>
    <name evidence="1" type="ORF">WMO25_02120</name>
</gene>
<evidence type="ECO:0000313" key="2">
    <source>
        <dbReference type="Proteomes" id="UP001469749"/>
    </source>
</evidence>
<keyword evidence="2" id="KW-1185">Reference proteome</keyword>
<name>A0ABV1B0K2_9FIRM</name>
<dbReference type="RefSeq" id="WP_349083813.1">
    <property type="nucleotide sequence ID" value="NZ_JBBMEK010000014.1"/>
</dbReference>
<organism evidence="1 2">
    <name type="scientific">Coprococcus intestinihominis</name>
    <dbReference type="NCBI Taxonomy" id="3133154"/>
    <lineage>
        <taxon>Bacteria</taxon>
        <taxon>Bacillati</taxon>
        <taxon>Bacillota</taxon>
        <taxon>Clostridia</taxon>
        <taxon>Lachnospirales</taxon>
        <taxon>Lachnospiraceae</taxon>
        <taxon>Coprococcus</taxon>
    </lineage>
</organism>